<dbReference type="GO" id="GO:0005975">
    <property type="term" value="P:carbohydrate metabolic process"/>
    <property type="evidence" value="ECO:0007669"/>
    <property type="project" value="InterPro"/>
</dbReference>
<dbReference type="AlphaFoldDB" id="F2AYZ9"/>
<protein>
    <submittedName>
        <fullName evidence="1">Polysaccharide deacetylase</fullName>
    </submittedName>
</protein>
<dbReference type="CDD" id="cd10929">
    <property type="entry name" value="CE4_u5"/>
    <property type="match status" value="1"/>
</dbReference>
<evidence type="ECO:0000313" key="2">
    <source>
        <dbReference type="Proteomes" id="UP000006222"/>
    </source>
</evidence>
<dbReference type="Proteomes" id="UP000006222">
    <property type="component" value="Unassembled WGS sequence"/>
</dbReference>
<dbReference type="SUPFAM" id="SSF88713">
    <property type="entry name" value="Glycoside hydrolase/deacetylase"/>
    <property type="match status" value="1"/>
</dbReference>
<evidence type="ECO:0000313" key="1">
    <source>
        <dbReference type="EMBL" id="EGF25108.1"/>
    </source>
</evidence>
<proteinExistence type="predicted"/>
<dbReference type="EMBL" id="AFAR01000251">
    <property type="protein sequence ID" value="EGF25108.1"/>
    <property type="molecule type" value="Genomic_DNA"/>
</dbReference>
<sequence>MESALVSGESPFLPTGTFVFSLDFELAWGTRGRPSAIAVQPDLDGTRVAIDGLLQLLAKYEISATWASVGGMFLGGETRHRWIATEEFKDIPEGDFKSQPRWYAEDILEQIVRTTPAQEIGLHTLTHMFVQDTMASRDQFDWELSCQIEQLAEMGLPVPRSFIFPKHYMAHFDLLAKHGIACFRGPENGWFEHLPGTVAPAIGRLFWGKLRGCPVVRSPQLTHTGLWMIPSSQYYPPFRSVGKYLSVADRVAKAKKGLRLASKNKGVFHLWTHPFNLGSRTDELLSGLDSIFEYAAGLRDHGHLDNRTMGQLAEDLSKFGYERKSDDKAF</sequence>
<name>F2AYZ9_RHOBT</name>
<reference evidence="1 2" key="1">
    <citation type="journal article" date="2013" name="Mar. Genomics">
        <title>Expression of sulfatases in Rhodopirellula baltica and the diversity of sulfatases in the genus Rhodopirellula.</title>
        <authorList>
            <person name="Wegner C.E."/>
            <person name="Richter-Heitmann T."/>
            <person name="Klindworth A."/>
            <person name="Klockow C."/>
            <person name="Richter M."/>
            <person name="Achstetter T."/>
            <person name="Glockner F.O."/>
            <person name="Harder J."/>
        </authorList>
    </citation>
    <scope>NUCLEOTIDE SEQUENCE [LARGE SCALE GENOMIC DNA]</scope>
    <source>
        <strain evidence="1 2">WH47</strain>
    </source>
</reference>
<dbReference type="Gene3D" id="3.20.20.370">
    <property type="entry name" value="Glycoside hydrolase/deacetylase"/>
    <property type="match status" value="1"/>
</dbReference>
<comment type="caution">
    <text evidence="1">The sequence shown here is derived from an EMBL/GenBank/DDBJ whole genome shotgun (WGS) entry which is preliminary data.</text>
</comment>
<accession>F2AYZ9</accession>
<dbReference type="InterPro" id="IPR011330">
    <property type="entry name" value="Glyco_hydro/deAcase_b/a-brl"/>
</dbReference>
<dbReference type="PATRIC" id="fig|991778.3.peg.5246"/>
<organism evidence="1 2">
    <name type="scientific">Rhodopirellula baltica WH47</name>
    <dbReference type="NCBI Taxonomy" id="991778"/>
    <lineage>
        <taxon>Bacteria</taxon>
        <taxon>Pseudomonadati</taxon>
        <taxon>Planctomycetota</taxon>
        <taxon>Planctomycetia</taxon>
        <taxon>Pirellulales</taxon>
        <taxon>Pirellulaceae</taxon>
        <taxon>Rhodopirellula</taxon>
    </lineage>
</organism>
<gene>
    <name evidence="1" type="ORF">RBWH47_02800</name>
</gene>